<evidence type="ECO:0000313" key="1">
    <source>
        <dbReference type="EMBL" id="SDE67296.1"/>
    </source>
</evidence>
<dbReference type="EMBL" id="FNAI01000008">
    <property type="protein sequence ID" value="SDE67296.1"/>
    <property type="molecule type" value="Genomic_DNA"/>
</dbReference>
<evidence type="ECO:0000313" key="2">
    <source>
        <dbReference type="Proteomes" id="UP000199072"/>
    </source>
</evidence>
<organism evidence="1 2">
    <name type="scientific">Mucilaginibacter pineti</name>
    <dbReference type="NCBI Taxonomy" id="1391627"/>
    <lineage>
        <taxon>Bacteria</taxon>
        <taxon>Pseudomonadati</taxon>
        <taxon>Bacteroidota</taxon>
        <taxon>Sphingobacteriia</taxon>
        <taxon>Sphingobacteriales</taxon>
        <taxon>Sphingobacteriaceae</taxon>
        <taxon>Mucilaginibacter</taxon>
    </lineage>
</organism>
<dbReference type="OrthoDB" id="1210671at2"/>
<sequence length="728" mass="79770">MADNAGNFIAKFAPDSYFFIDSQSFTQSATQAFGPVPENENGFRITSKFTITGAAMAYAICSGVVCIQPQSGSTDKVNLVLRPFKQPIQGVNIKYFIYRGLNKSDFFNGDNVLTASGTTSDFINKVNANFAAFYNTVFPGQSVPPFLAKYVGFDPAHQTDTLMLDSLFFKLTSYTGDAGTETENTDNAFELPLMQQGASLGSFASGECGIDVVLSYGDYQLPQPNDEFVFDLAYARALEKIIDVTAETNDFKKKQIKEQIFQFLDIAAYYGFHSNDGGSVKVRTGSTAATKKGEQVYTDLLQGFYTRNNLYLYIQSDRTRSYNFYENYGMSDTDDNSLLWGYAETSLTPRTYDTAGWPLIIDNHAQAHNNTSNPVYLQFVTDNNVNTMLYGQAAVIKNAQSNNFCNADNLQLPDNPDGTPSALTKVIILANPATGPGGAKLNIATFNILLYQGVVYDYISAQVADEQGSTINVLAQPSFFDDIFDLLTATPLLKAAEDTQYSALSSQKVKLINHYYNDTQYGVSAVQTSIINDTIDTGDTTNPTISRVTYITDAVDILNNVVAIAGTVTADTKSSPSISGRVLGNKAYQLPDPFYYDLLPFTDSTQLVNGLLLKTTDNSVPGKITLGLTKAENDLLKGLISANSLTNPRPLFINLFTDKLISTENVAYEKYQVVLIGETVSGELKLMSTSEAIIVYTIDKKCFFSKGYAAYVKDEPITSVFLDLEISL</sequence>
<reference evidence="1 2" key="1">
    <citation type="submission" date="2016-10" db="EMBL/GenBank/DDBJ databases">
        <authorList>
            <person name="de Groot N.N."/>
        </authorList>
    </citation>
    <scope>NUCLEOTIDE SEQUENCE [LARGE SCALE GENOMIC DNA]</scope>
    <source>
        <strain evidence="1 2">47C3B</strain>
    </source>
</reference>
<accession>A0A1G7EUX8</accession>
<dbReference type="STRING" id="1391627.SAMN05216464_108165"/>
<gene>
    <name evidence="1" type="ORF">SAMN05216464_108165</name>
</gene>
<dbReference type="RefSeq" id="WP_091151068.1">
    <property type="nucleotide sequence ID" value="NZ_FNAI01000008.1"/>
</dbReference>
<dbReference type="Proteomes" id="UP000199072">
    <property type="component" value="Unassembled WGS sequence"/>
</dbReference>
<name>A0A1G7EUX8_9SPHI</name>
<keyword evidence="2" id="KW-1185">Reference proteome</keyword>
<proteinExistence type="predicted"/>
<protein>
    <submittedName>
        <fullName evidence="1">Uncharacterized protein</fullName>
    </submittedName>
</protein>
<dbReference type="AlphaFoldDB" id="A0A1G7EUX8"/>